<dbReference type="RefSeq" id="WP_092090173.1">
    <property type="nucleotide sequence ID" value="NZ_FMZW01000071.1"/>
</dbReference>
<dbReference type="Proteomes" id="UP000199245">
    <property type="component" value="Unassembled WGS sequence"/>
</dbReference>
<dbReference type="InterPro" id="IPR007688">
    <property type="entry name" value="Conjugal_tfr_TrbL/VirB6"/>
</dbReference>
<dbReference type="EMBL" id="FMZW01000071">
    <property type="protein sequence ID" value="SDF74745.1"/>
    <property type="molecule type" value="Genomic_DNA"/>
</dbReference>
<feature type="transmembrane region" description="Helical" evidence="6">
    <location>
        <begin position="151"/>
        <end position="173"/>
    </location>
</feature>
<evidence type="ECO:0000256" key="4">
    <source>
        <dbReference type="ARBA" id="ARBA00022989"/>
    </source>
</evidence>
<evidence type="ECO:0000313" key="7">
    <source>
        <dbReference type="EMBL" id="SDF74745.1"/>
    </source>
</evidence>
<name>A0A1G7NKV0_9BRAD</name>
<gene>
    <name evidence="7" type="ORF">SAMN05216337_107116</name>
</gene>
<evidence type="ECO:0000256" key="5">
    <source>
        <dbReference type="ARBA" id="ARBA00023136"/>
    </source>
</evidence>
<dbReference type="AlphaFoldDB" id="A0A1G7NKV0"/>
<feature type="transmembrane region" description="Helical" evidence="6">
    <location>
        <begin position="178"/>
        <end position="196"/>
    </location>
</feature>
<feature type="transmembrane region" description="Helical" evidence="6">
    <location>
        <begin position="241"/>
        <end position="263"/>
    </location>
</feature>
<evidence type="ECO:0000313" key="8">
    <source>
        <dbReference type="Proteomes" id="UP000199245"/>
    </source>
</evidence>
<evidence type="ECO:0000256" key="3">
    <source>
        <dbReference type="ARBA" id="ARBA00022692"/>
    </source>
</evidence>
<keyword evidence="5 6" id="KW-0472">Membrane</keyword>
<dbReference type="GO" id="GO:0016020">
    <property type="term" value="C:membrane"/>
    <property type="evidence" value="ECO:0007669"/>
    <property type="project" value="UniProtKB-SubCell"/>
</dbReference>
<feature type="transmembrane region" description="Helical" evidence="6">
    <location>
        <begin position="32"/>
        <end position="55"/>
    </location>
</feature>
<evidence type="ECO:0000256" key="6">
    <source>
        <dbReference type="SAM" id="Phobius"/>
    </source>
</evidence>
<keyword evidence="3 6" id="KW-0812">Transmembrane</keyword>
<reference evidence="7 8" key="1">
    <citation type="submission" date="2016-10" db="EMBL/GenBank/DDBJ databases">
        <authorList>
            <person name="de Groot N.N."/>
        </authorList>
    </citation>
    <scope>NUCLEOTIDE SEQUENCE [LARGE SCALE GENOMIC DNA]</scope>
    <source>
        <strain evidence="7 8">R5</strain>
    </source>
</reference>
<sequence>MADSTAVKVVQVLMSGFEQPLTNYVTSTVSNVASAVSGPLTVGAVLYVVLFGMFTATGRVQAPMSQFVWDCVRIAVIILLATQADNYNTYVNTFFYKTLPEEVGGLLVASGSSFPADSLSSGAGFDAIINRIIDSGTKIADKAGWDVATKLFGYLFLGVGVIVIALISVVLLFAKVGLAMMVAIGPIFIGLSLFTPTRSYTSSWISQLMNFTILQILVYALFGLILTLVDNTVRSVATSADLSTAYVAASAGLGVFILSLVVASQLPSIAASLSGGGVALGSSLMGAAITPARVTGKAIVTGAARGIAAAGRGALGLGMGGIRGSNTISRR</sequence>
<comment type="similarity">
    <text evidence="2">Belongs to the TrbL/VirB6 family.</text>
</comment>
<evidence type="ECO:0000256" key="1">
    <source>
        <dbReference type="ARBA" id="ARBA00004141"/>
    </source>
</evidence>
<protein>
    <submittedName>
        <fullName evidence="7">Type IV secretion system protein VirB6</fullName>
    </submittedName>
</protein>
<organism evidence="7 8">
    <name type="scientific">Bradyrhizobium brasilense</name>
    <dbReference type="NCBI Taxonomy" id="1419277"/>
    <lineage>
        <taxon>Bacteria</taxon>
        <taxon>Pseudomonadati</taxon>
        <taxon>Pseudomonadota</taxon>
        <taxon>Alphaproteobacteria</taxon>
        <taxon>Hyphomicrobiales</taxon>
        <taxon>Nitrobacteraceae</taxon>
        <taxon>Bradyrhizobium</taxon>
    </lineage>
</organism>
<feature type="transmembrane region" description="Helical" evidence="6">
    <location>
        <begin position="269"/>
        <end position="289"/>
    </location>
</feature>
<dbReference type="Pfam" id="PF04610">
    <property type="entry name" value="TrbL"/>
    <property type="match status" value="1"/>
</dbReference>
<evidence type="ECO:0000256" key="2">
    <source>
        <dbReference type="ARBA" id="ARBA00007802"/>
    </source>
</evidence>
<accession>A0A1G7NKV0</accession>
<comment type="subcellular location">
    <subcellularLocation>
        <location evidence="1">Membrane</location>
        <topology evidence="1">Multi-pass membrane protein</topology>
    </subcellularLocation>
</comment>
<dbReference type="GO" id="GO:0030255">
    <property type="term" value="P:protein secretion by the type IV secretion system"/>
    <property type="evidence" value="ECO:0007669"/>
    <property type="project" value="InterPro"/>
</dbReference>
<proteinExistence type="inferred from homology"/>
<keyword evidence="4 6" id="KW-1133">Transmembrane helix</keyword>
<feature type="transmembrane region" description="Helical" evidence="6">
    <location>
        <begin position="208"/>
        <end position="229"/>
    </location>
</feature>